<reference evidence="1" key="1">
    <citation type="submission" date="2023-02" db="EMBL/GenBank/DDBJ databases">
        <title>Genome of Flavobacteriaceae gen. nov. sp. strain F89.</title>
        <authorList>
            <person name="Wang Y."/>
        </authorList>
    </citation>
    <scope>NUCLEOTIDE SEQUENCE</scope>
    <source>
        <strain evidence="1">F89</strain>
    </source>
</reference>
<comment type="caution">
    <text evidence="1">The sequence shown here is derived from an EMBL/GenBank/DDBJ whole genome shotgun (WGS) entry which is preliminary data.</text>
</comment>
<keyword evidence="2" id="KW-1185">Reference proteome</keyword>
<dbReference type="AlphaFoldDB" id="A0AAE3EY70"/>
<protein>
    <submittedName>
        <fullName evidence="1">Uncharacterized protein</fullName>
    </submittedName>
</protein>
<sequence length="50" mass="5964">MIILRPSHPDTYWKYMGATSRYQPKSNFPTGRKRAFENLNTIFDILNLYP</sequence>
<evidence type="ECO:0000313" key="2">
    <source>
        <dbReference type="Proteomes" id="UP001200642"/>
    </source>
</evidence>
<evidence type="ECO:0000313" key="1">
    <source>
        <dbReference type="EMBL" id="MCG2461921.1"/>
    </source>
</evidence>
<proteinExistence type="predicted"/>
<name>A0AAE3EY70_9FLAO</name>
<dbReference type="EMBL" id="JAIRBC010000022">
    <property type="protein sequence ID" value="MCG2461921.1"/>
    <property type="molecule type" value="Genomic_DNA"/>
</dbReference>
<organism evidence="1 2">
    <name type="scientific">Cerina litoralis</name>
    <dbReference type="NCBI Taxonomy" id="2874477"/>
    <lineage>
        <taxon>Bacteria</taxon>
        <taxon>Pseudomonadati</taxon>
        <taxon>Bacteroidota</taxon>
        <taxon>Flavobacteriia</taxon>
        <taxon>Flavobacteriales</taxon>
        <taxon>Flavobacteriaceae</taxon>
        <taxon>Cerina</taxon>
    </lineage>
</organism>
<accession>A0AAE3EY70</accession>
<dbReference type="RefSeq" id="WP_317903064.1">
    <property type="nucleotide sequence ID" value="NZ_JAIRBC010000022.1"/>
</dbReference>
<dbReference type="Proteomes" id="UP001200642">
    <property type="component" value="Unassembled WGS sequence"/>
</dbReference>
<gene>
    <name evidence="1" type="ORF">K8352_14270</name>
</gene>